<dbReference type="PANTHER" id="PTHR12480:SF21">
    <property type="entry name" value="JMJC DOMAIN-CONTAINING PROTEIN 8"/>
    <property type="match status" value="1"/>
</dbReference>
<dbReference type="PANTHER" id="PTHR12480">
    <property type="entry name" value="ARGININE DEMETHYLASE AND LYSYL-HYDROXYLASE JMJD"/>
    <property type="match status" value="1"/>
</dbReference>
<dbReference type="AlphaFoldDB" id="A0AAV2HB90"/>
<dbReference type="GO" id="GO:0005634">
    <property type="term" value="C:nucleus"/>
    <property type="evidence" value="ECO:0007669"/>
    <property type="project" value="TreeGrafter"/>
</dbReference>
<accession>A0AAV2HB90</accession>
<protein>
    <recommendedName>
        <fullName evidence="1">JmjC domain-containing protein</fullName>
    </recommendedName>
</protein>
<dbReference type="EMBL" id="CAXITT010000080">
    <property type="protein sequence ID" value="CAL1531031.1"/>
    <property type="molecule type" value="Genomic_DNA"/>
</dbReference>
<evidence type="ECO:0000313" key="2">
    <source>
        <dbReference type="EMBL" id="CAL1531031.1"/>
    </source>
</evidence>
<dbReference type="PROSITE" id="PS51184">
    <property type="entry name" value="JMJC"/>
    <property type="match status" value="1"/>
</dbReference>
<dbReference type="InterPro" id="IPR041667">
    <property type="entry name" value="Cupin_8"/>
</dbReference>
<evidence type="ECO:0000313" key="3">
    <source>
        <dbReference type="Proteomes" id="UP001497497"/>
    </source>
</evidence>
<reference evidence="2 3" key="1">
    <citation type="submission" date="2024-04" db="EMBL/GenBank/DDBJ databases">
        <authorList>
            <consortium name="Genoscope - CEA"/>
            <person name="William W."/>
        </authorList>
    </citation>
    <scope>NUCLEOTIDE SEQUENCE [LARGE SCALE GENOMIC DNA]</scope>
</reference>
<sequence>DLLTSYTFDFEKALEERLENVKKYSYPFDLNQVDKRNNLPLQEFLDIYDGKWPVIINDIVHNWQAFNWTKDFFVQQYRNANIIMSSSVSNIFNKSSFVVPMGSFLEQIDVGKENSWLYLQDELFLLQYPELRKQIEDSVYTNENYFNLFPEEVRPWDCYFLWGTAHSRSSLHIDPYNWTGTNAVLTGHKRWKLILPGQDKYLSVYPDKICGFPLDCRKYNSPIDLFADDKETELLLNEIQHLEVDQLPGEMLFIPTGWFHQAFNVEPTLAISGQLMNENNFMSVLEEILKAGSLQRSDIAEDLDGLTDDPKALV</sequence>
<dbReference type="InterPro" id="IPR003347">
    <property type="entry name" value="JmjC_dom"/>
</dbReference>
<organism evidence="2 3">
    <name type="scientific">Lymnaea stagnalis</name>
    <name type="common">Great pond snail</name>
    <name type="synonym">Helix stagnalis</name>
    <dbReference type="NCBI Taxonomy" id="6523"/>
    <lineage>
        <taxon>Eukaryota</taxon>
        <taxon>Metazoa</taxon>
        <taxon>Spiralia</taxon>
        <taxon>Lophotrochozoa</taxon>
        <taxon>Mollusca</taxon>
        <taxon>Gastropoda</taxon>
        <taxon>Heterobranchia</taxon>
        <taxon>Euthyneura</taxon>
        <taxon>Panpulmonata</taxon>
        <taxon>Hygrophila</taxon>
        <taxon>Lymnaeoidea</taxon>
        <taxon>Lymnaeidae</taxon>
        <taxon>Lymnaea</taxon>
    </lineage>
</organism>
<dbReference type="SMART" id="SM00558">
    <property type="entry name" value="JmjC"/>
    <property type="match status" value="1"/>
</dbReference>
<dbReference type="Gene3D" id="2.60.120.650">
    <property type="entry name" value="Cupin"/>
    <property type="match status" value="1"/>
</dbReference>
<gene>
    <name evidence="2" type="ORF">GSLYS_00005156001</name>
</gene>
<feature type="domain" description="JmjC" evidence="1">
    <location>
        <begin position="117"/>
        <end position="292"/>
    </location>
</feature>
<proteinExistence type="predicted"/>
<keyword evidence="3" id="KW-1185">Reference proteome</keyword>
<dbReference type="GO" id="GO:0000987">
    <property type="term" value="F:cis-regulatory region sequence-specific DNA binding"/>
    <property type="evidence" value="ECO:0007669"/>
    <property type="project" value="TreeGrafter"/>
</dbReference>
<comment type="caution">
    <text evidence="2">The sequence shown here is derived from an EMBL/GenBank/DDBJ whole genome shotgun (WGS) entry which is preliminary data.</text>
</comment>
<dbReference type="InterPro" id="IPR050910">
    <property type="entry name" value="JMJD6_ArgDemeth/LysHydrox"/>
</dbReference>
<name>A0AAV2HB90_LYMST</name>
<dbReference type="Pfam" id="PF13621">
    <property type="entry name" value="Cupin_8"/>
    <property type="match status" value="1"/>
</dbReference>
<dbReference type="Proteomes" id="UP001497497">
    <property type="component" value="Unassembled WGS sequence"/>
</dbReference>
<dbReference type="SUPFAM" id="SSF51197">
    <property type="entry name" value="Clavaminate synthase-like"/>
    <property type="match status" value="1"/>
</dbReference>
<feature type="non-terminal residue" evidence="2">
    <location>
        <position position="1"/>
    </location>
</feature>
<evidence type="ECO:0000259" key="1">
    <source>
        <dbReference type="PROSITE" id="PS51184"/>
    </source>
</evidence>